<reference evidence="5 6" key="2">
    <citation type="submission" date="2018-07" db="EMBL/GenBank/DDBJ databases">
        <title>Pontibacter sp. 2b14 genomic sequence and assembly.</title>
        <authorList>
            <person name="Du Z.-J."/>
        </authorList>
    </citation>
    <scope>NUCLEOTIDE SEQUENCE [LARGE SCALE GENOMIC DNA]</scope>
    <source>
        <strain evidence="5 6">2b14</strain>
    </source>
</reference>
<dbReference type="GO" id="GO:0003755">
    <property type="term" value="F:peptidyl-prolyl cis-trans isomerase activity"/>
    <property type="evidence" value="ECO:0007669"/>
    <property type="project" value="UniProtKB-KW"/>
</dbReference>
<evidence type="ECO:0000256" key="3">
    <source>
        <dbReference type="SAM" id="SignalP"/>
    </source>
</evidence>
<evidence type="ECO:0000256" key="1">
    <source>
        <dbReference type="ARBA" id="ARBA00022729"/>
    </source>
</evidence>
<comment type="caution">
    <text evidence="5">The sequence shown here is derived from an EMBL/GenBank/DDBJ whole genome shotgun (WGS) entry which is preliminary data.</text>
</comment>
<keyword evidence="6" id="KW-1185">Reference proteome</keyword>
<dbReference type="InterPro" id="IPR027304">
    <property type="entry name" value="Trigger_fact/SurA_dom_sf"/>
</dbReference>
<dbReference type="InterPro" id="IPR023058">
    <property type="entry name" value="PPIase_PpiC_CS"/>
</dbReference>
<feature type="domain" description="PpiC" evidence="4">
    <location>
        <begin position="184"/>
        <end position="284"/>
    </location>
</feature>
<dbReference type="EMBL" id="QMDV01000001">
    <property type="protein sequence ID" value="RAU83804.1"/>
    <property type="molecule type" value="Genomic_DNA"/>
</dbReference>
<dbReference type="PANTHER" id="PTHR47637:SF1">
    <property type="entry name" value="CHAPERONE SURA"/>
    <property type="match status" value="1"/>
</dbReference>
<organism evidence="5 6">
    <name type="scientific">Pontibacter arcticus</name>
    <dbReference type="NCBI Taxonomy" id="2080288"/>
    <lineage>
        <taxon>Bacteria</taxon>
        <taxon>Pseudomonadati</taxon>
        <taxon>Bacteroidota</taxon>
        <taxon>Cytophagia</taxon>
        <taxon>Cytophagales</taxon>
        <taxon>Hymenobacteraceae</taxon>
        <taxon>Pontibacter</taxon>
    </lineage>
</organism>
<dbReference type="PROSITE" id="PS01096">
    <property type="entry name" value="PPIC_PPIASE_1"/>
    <property type="match status" value="1"/>
</dbReference>
<dbReference type="Pfam" id="PF13624">
    <property type="entry name" value="SurA_N_3"/>
    <property type="match status" value="1"/>
</dbReference>
<accession>A0A364RHR7</accession>
<dbReference type="SUPFAM" id="SSF54534">
    <property type="entry name" value="FKBP-like"/>
    <property type="match status" value="2"/>
</dbReference>
<feature type="domain" description="PpiC" evidence="4">
    <location>
        <begin position="287"/>
        <end position="397"/>
    </location>
</feature>
<evidence type="ECO:0000256" key="2">
    <source>
        <dbReference type="PROSITE-ProRule" id="PRU00278"/>
    </source>
</evidence>
<sequence>MPITLKKNKISLQLVYTAVCFILTSATAFAQAPVQRKVDGIIAKINNHIVLRSDLEFGYQQYLAQTKQQPNNNLKCEVLKSLVQDKLLLARAEVDSVTVEETMVTNELDRRVEYLTAQAGGAERLEQYYNKSIKQLKDDLRRTVREQMVMQKMQSEITSKVTVTPKEIKRYFSTIPADSLPYFSSEVELGQIVKFAQISKTQKQKARQQLEDLKKRILAGEDFATLAKQYSQDPGSAAAGGELGFFKKKELVPEYEAAALRLEPGQMSNVIESQFGFHLIQLIERKGQEFNTRHILLKPETATVDMEEAIVALDSIRTLIKSDSITFAKAAKDNSDDKATKDNGGILQNRNDGSTYISMEQVDPSIFFVIDTMEVGDITKPLPYVTEDGKQAVRILYLKAKSTPHQANLTDDYQRIATAAINQKREKAVDDWFKKNFDTVFIEIDPEFDSCKVLQLTQ</sequence>
<dbReference type="Proteomes" id="UP000251692">
    <property type="component" value="Unassembled WGS sequence"/>
</dbReference>
<feature type="signal peptide" evidence="3">
    <location>
        <begin position="1"/>
        <end position="30"/>
    </location>
</feature>
<dbReference type="PROSITE" id="PS50198">
    <property type="entry name" value="PPIC_PPIASE_2"/>
    <property type="match status" value="2"/>
</dbReference>
<protein>
    <submittedName>
        <fullName evidence="5">Peptidylprolyl isomerase</fullName>
    </submittedName>
</protein>
<dbReference type="OrthoDB" id="14196at2"/>
<dbReference type="PANTHER" id="PTHR47637">
    <property type="entry name" value="CHAPERONE SURA"/>
    <property type="match status" value="1"/>
</dbReference>
<reference evidence="5 6" key="1">
    <citation type="submission" date="2018-06" db="EMBL/GenBank/DDBJ databases">
        <authorList>
            <person name="Liu Z.-W."/>
        </authorList>
    </citation>
    <scope>NUCLEOTIDE SEQUENCE [LARGE SCALE GENOMIC DNA]</scope>
    <source>
        <strain evidence="5 6">2b14</strain>
    </source>
</reference>
<keyword evidence="2 5" id="KW-0413">Isomerase</keyword>
<evidence type="ECO:0000313" key="6">
    <source>
        <dbReference type="Proteomes" id="UP000251692"/>
    </source>
</evidence>
<feature type="chain" id="PRO_5016587085" evidence="3">
    <location>
        <begin position="31"/>
        <end position="458"/>
    </location>
</feature>
<dbReference type="SUPFAM" id="SSF109998">
    <property type="entry name" value="Triger factor/SurA peptide-binding domain-like"/>
    <property type="match status" value="1"/>
</dbReference>
<evidence type="ECO:0000259" key="4">
    <source>
        <dbReference type="PROSITE" id="PS50198"/>
    </source>
</evidence>
<dbReference type="InterPro" id="IPR000297">
    <property type="entry name" value="PPIase_PpiC"/>
</dbReference>
<dbReference type="Gene3D" id="1.10.4030.10">
    <property type="entry name" value="Porin chaperone SurA, peptide-binding domain"/>
    <property type="match status" value="1"/>
</dbReference>
<keyword evidence="2" id="KW-0697">Rotamase</keyword>
<proteinExistence type="predicted"/>
<evidence type="ECO:0000313" key="5">
    <source>
        <dbReference type="EMBL" id="RAU83804.1"/>
    </source>
</evidence>
<dbReference type="InterPro" id="IPR046357">
    <property type="entry name" value="PPIase_dom_sf"/>
</dbReference>
<dbReference type="Gene3D" id="3.10.50.40">
    <property type="match status" value="2"/>
</dbReference>
<keyword evidence="1 3" id="KW-0732">Signal</keyword>
<name>A0A364RHR7_9BACT</name>
<dbReference type="AlphaFoldDB" id="A0A364RHR7"/>
<dbReference type="Pfam" id="PF00639">
    <property type="entry name" value="Rotamase"/>
    <property type="match status" value="2"/>
</dbReference>
<dbReference type="InterPro" id="IPR050280">
    <property type="entry name" value="OMP_Chaperone_SurA"/>
</dbReference>
<gene>
    <name evidence="5" type="ORF">DP923_01690</name>
</gene>